<feature type="compositionally biased region" description="Basic and acidic residues" evidence="5">
    <location>
        <begin position="251"/>
        <end position="260"/>
    </location>
</feature>
<dbReference type="Pfam" id="PF03704">
    <property type="entry name" value="BTAD"/>
    <property type="match status" value="1"/>
</dbReference>
<feature type="region of interest" description="Disordered" evidence="5">
    <location>
        <begin position="1061"/>
        <end position="1105"/>
    </location>
</feature>
<evidence type="ECO:0000256" key="1">
    <source>
        <dbReference type="ARBA" id="ARBA00005820"/>
    </source>
</evidence>
<dbReference type="InterPro" id="IPR001867">
    <property type="entry name" value="OmpR/PhoB-type_DNA-bd"/>
</dbReference>
<dbReference type="InterPro" id="IPR016032">
    <property type="entry name" value="Sig_transdc_resp-reg_C-effctor"/>
</dbReference>
<evidence type="ECO:0000259" key="6">
    <source>
        <dbReference type="PROSITE" id="PS51755"/>
    </source>
</evidence>
<dbReference type="EMBL" id="CP029159">
    <property type="protein sequence ID" value="QKM69309.1"/>
    <property type="molecule type" value="Genomic_DNA"/>
</dbReference>
<dbReference type="PANTHER" id="PTHR47691:SF3">
    <property type="entry name" value="HTH-TYPE TRANSCRIPTIONAL REGULATOR RV0890C-RELATED"/>
    <property type="match status" value="1"/>
</dbReference>
<dbReference type="Proteomes" id="UP000005940">
    <property type="component" value="Chromosome"/>
</dbReference>
<keyword evidence="2" id="KW-0902">Two-component regulatory system</keyword>
<dbReference type="SUPFAM" id="SSF52540">
    <property type="entry name" value="P-loop containing nucleoside triphosphate hydrolases"/>
    <property type="match status" value="1"/>
</dbReference>
<dbReference type="SMART" id="SM01043">
    <property type="entry name" value="BTAD"/>
    <property type="match status" value="1"/>
</dbReference>
<protein>
    <submittedName>
        <fullName evidence="7">AfsR family transcriptional regulator</fullName>
    </submittedName>
</protein>
<dbReference type="Gene3D" id="1.25.40.10">
    <property type="entry name" value="Tetratricopeptide repeat domain"/>
    <property type="match status" value="2"/>
</dbReference>
<dbReference type="PROSITE" id="PS51755">
    <property type="entry name" value="OMPR_PHOB"/>
    <property type="match status" value="1"/>
</dbReference>
<evidence type="ECO:0000313" key="7">
    <source>
        <dbReference type="EMBL" id="QKM69309.1"/>
    </source>
</evidence>
<organism evidence="7 8">
    <name type="scientific">Streptomyces tsukubensis (strain DSM 42081 / NBRC 108919 / NRRL 18488 / 9993)</name>
    <dbReference type="NCBI Taxonomy" id="1114943"/>
    <lineage>
        <taxon>Bacteria</taxon>
        <taxon>Bacillati</taxon>
        <taxon>Actinomycetota</taxon>
        <taxon>Actinomycetes</taxon>
        <taxon>Kitasatosporales</taxon>
        <taxon>Streptomycetaceae</taxon>
        <taxon>Streptomyces</taxon>
    </lineage>
</organism>
<keyword evidence="8" id="KW-1185">Reference proteome</keyword>
<reference evidence="7 8" key="1">
    <citation type="journal article" date="2012" name="J. Bacteriol.">
        <title>Draft genome of Streptomyces tsukubaensis NRRL 18488, the producer of the clinically important immunosuppressant tacrolimus (FK506).</title>
        <authorList>
            <person name="Barreiro C."/>
            <person name="Prieto C."/>
            <person name="Sola-Landa A."/>
            <person name="Solera E."/>
            <person name="Martinez-Castro M."/>
            <person name="Perez-Redondo R."/>
            <person name="Garcia-Estrada C."/>
            <person name="Aparicio J.F."/>
            <person name="Fernandez-Martinez L.T."/>
            <person name="Santos-Aberturas J."/>
            <person name="Salehi-Najafabadi Z."/>
            <person name="Rodriguez-Garcia A."/>
            <person name="Tauch A."/>
            <person name="Martin J.F."/>
        </authorList>
    </citation>
    <scope>NUCLEOTIDE SEQUENCE [LARGE SCALE GENOMIC DNA]</scope>
    <source>
        <strain evidence="8">DSM 42081 / NBRC 108919 / NRRL 18488 / 9993</strain>
    </source>
</reference>
<feature type="domain" description="OmpR/PhoB-type" evidence="6">
    <location>
        <begin position="1"/>
        <end position="97"/>
    </location>
</feature>
<dbReference type="CDD" id="cd15831">
    <property type="entry name" value="BTAD"/>
    <property type="match status" value="1"/>
</dbReference>
<sequence>MRFGVLGPLAVWDGDGEPVGVTGARVRGLLARLLVAPGRAVSEERLVDGLWGDTPPDHPRNTLQGQVSRLRSALERAVGPGGRGLVVRDTAGYRLHADAEDVDAEVFLRLVRRARGTGDPEARGALLSEALRLWRGPAFAGYADEPFALAAARRLEEERLGAVEEELAVRAGLGDPAALAAELEALVARHPLRERLRVVQLRALYAAGRQTDALAVYEGFRRRLDEELGLLPGPELVALQQAVLRHDPDLGKPAEREAVPHPKPPPDASGLSAPAGNLPSPVAALVGRDGAVSELAELLAHSRLVTLTGPGGVGKTRLALEAGHTLRERFPDGVWLVELAGLPAGDAAAVPGALTSALGVRETSVTALARALRDRRLLLVLDNCEHLVEPVAAALAALLPAVPGLSALATSQEALGVPGELPRPVAPLETADAVRLFLARAAVPPAELDAVAELCARLDGIPLALELAAARVRALGVRGLLARLDDRFAVLSGGGLRGLPARQRTLRAVIDWSWGLLTGPERLVLRRLAVQAEGLTQTAAVAVCAGGEVRPEDVPELLGRLAERSLVVLVDRAEGPVHRLLESVKEYAREQLAAAGEAREVRARHLVHHSELALRTAPLLHGPGQARALELLDGAAAELRLALDTALDPAAGDPLRALRTVDALAWYWVLRGRAVAARDLLDRALAYGVGTGTGTGTGTGRDVARERARAVVWRTGIGLMEGEVTGAADRIRAALAPYGTGAVDDPEGHARALWFLGAAQLGAGDTGTGEQLLERALDAYAAVAGPQGSWGTAAALSVRSRHALARGDLGAVRGDGEESARLFAALGDAWGRLQTVFPLAALHEIAGEYQRAGDLHRDGLALAEHLGLPVEAAKRHTGLGRLALLTGDPARARAHHERALRIAREQDFRSGEADARLGLALGARREGDLDGAQAHLHELLAWFRETGYGPGRALVLAELGFVAEERGDAAAAYERHAEGLETARDLGDPRAVALALEGLAGAHALAGEPERAAALLGAAAAARESAGAPLPAGERRDVERVSAAARAALGDGRYAAAYAGGPESPGLLGLPESRSALGGGAGPAAAGEAQEVRVRGRALPPGGPS</sequence>
<dbReference type="AlphaFoldDB" id="A0A7G3UJ04"/>
<dbReference type="Pfam" id="PF00486">
    <property type="entry name" value="Trans_reg_C"/>
    <property type="match status" value="1"/>
</dbReference>
<dbReference type="SUPFAM" id="SSF46894">
    <property type="entry name" value="C-terminal effector domain of the bipartite response regulators"/>
    <property type="match status" value="1"/>
</dbReference>
<dbReference type="PRINTS" id="PR00364">
    <property type="entry name" value="DISEASERSIST"/>
</dbReference>
<dbReference type="GO" id="GO:0006355">
    <property type="term" value="P:regulation of DNA-templated transcription"/>
    <property type="evidence" value="ECO:0007669"/>
    <property type="project" value="InterPro"/>
</dbReference>
<dbReference type="GO" id="GO:0000160">
    <property type="term" value="P:phosphorelay signal transduction system"/>
    <property type="evidence" value="ECO:0007669"/>
    <property type="project" value="UniProtKB-KW"/>
</dbReference>
<evidence type="ECO:0000256" key="4">
    <source>
        <dbReference type="PROSITE-ProRule" id="PRU01091"/>
    </source>
</evidence>
<evidence type="ECO:0000256" key="2">
    <source>
        <dbReference type="ARBA" id="ARBA00023012"/>
    </source>
</evidence>
<dbReference type="InterPro" id="IPR019734">
    <property type="entry name" value="TPR_rpt"/>
</dbReference>
<keyword evidence="3 4" id="KW-0238">DNA-binding</keyword>
<name>A0A7G3UJ04_STRT9</name>
<evidence type="ECO:0000256" key="5">
    <source>
        <dbReference type="SAM" id="MobiDB-lite"/>
    </source>
</evidence>
<dbReference type="RefSeq" id="WP_130585074.1">
    <property type="nucleotide sequence ID" value="NZ_CP029159.1"/>
</dbReference>
<dbReference type="InterPro" id="IPR027417">
    <property type="entry name" value="P-loop_NTPase"/>
</dbReference>
<feature type="DNA-binding region" description="OmpR/PhoB-type" evidence="4">
    <location>
        <begin position="1"/>
        <end position="97"/>
    </location>
</feature>
<comment type="similarity">
    <text evidence="1">Belongs to the AfsR/DnrI/RedD regulatory family.</text>
</comment>
<dbReference type="InterPro" id="IPR005158">
    <property type="entry name" value="BTAD"/>
</dbReference>
<feature type="region of interest" description="Disordered" evidence="5">
    <location>
        <begin position="251"/>
        <end position="275"/>
    </location>
</feature>
<dbReference type="InterPro" id="IPR011990">
    <property type="entry name" value="TPR-like_helical_dom_sf"/>
</dbReference>
<dbReference type="Gene3D" id="3.40.50.300">
    <property type="entry name" value="P-loop containing nucleotide triphosphate hydrolases"/>
    <property type="match status" value="1"/>
</dbReference>
<accession>A0A7G3UJ04</accession>
<dbReference type="PANTHER" id="PTHR47691">
    <property type="entry name" value="REGULATOR-RELATED"/>
    <property type="match status" value="1"/>
</dbReference>
<gene>
    <name evidence="7" type="ORF">STSU_021190</name>
</gene>
<dbReference type="SMART" id="SM00028">
    <property type="entry name" value="TPR"/>
    <property type="match status" value="4"/>
</dbReference>
<dbReference type="Gene3D" id="1.10.10.10">
    <property type="entry name" value="Winged helix-like DNA-binding domain superfamily/Winged helix DNA-binding domain"/>
    <property type="match status" value="1"/>
</dbReference>
<dbReference type="SUPFAM" id="SSF48452">
    <property type="entry name" value="TPR-like"/>
    <property type="match status" value="3"/>
</dbReference>
<feature type="compositionally biased region" description="Low complexity" evidence="5">
    <location>
        <begin position="1061"/>
        <end position="1073"/>
    </location>
</feature>
<dbReference type="InterPro" id="IPR036388">
    <property type="entry name" value="WH-like_DNA-bd_sf"/>
</dbReference>
<proteinExistence type="inferred from homology"/>
<evidence type="ECO:0000256" key="3">
    <source>
        <dbReference type="ARBA" id="ARBA00023125"/>
    </source>
</evidence>
<dbReference type="SMART" id="SM00862">
    <property type="entry name" value="Trans_reg_C"/>
    <property type="match status" value="1"/>
</dbReference>
<dbReference type="GO" id="GO:0003677">
    <property type="term" value="F:DNA binding"/>
    <property type="evidence" value="ECO:0007669"/>
    <property type="project" value="UniProtKB-UniRule"/>
</dbReference>
<evidence type="ECO:0000313" key="8">
    <source>
        <dbReference type="Proteomes" id="UP000005940"/>
    </source>
</evidence>